<name>A0A1G9TUP7_9EURY</name>
<feature type="transmembrane region" description="Helical" evidence="2">
    <location>
        <begin position="399"/>
        <end position="418"/>
    </location>
</feature>
<feature type="transmembrane region" description="Helical" evidence="2">
    <location>
        <begin position="318"/>
        <end position="336"/>
    </location>
</feature>
<feature type="transmembrane region" description="Helical" evidence="2">
    <location>
        <begin position="371"/>
        <end position="387"/>
    </location>
</feature>
<dbReference type="SUPFAM" id="SSF46565">
    <property type="entry name" value="Chaperone J-domain"/>
    <property type="match status" value="1"/>
</dbReference>
<dbReference type="EMBL" id="FNIA01000003">
    <property type="protein sequence ID" value="SDM51318.1"/>
    <property type="molecule type" value="Genomic_DNA"/>
</dbReference>
<dbReference type="Proteomes" id="UP000199370">
    <property type="component" value="Unassembled WGS sequence"/>
</dbReference>
<dbReference type="Pfam" id="PF00226">
    <property type="entry name" value="DnaJ"/>
    <property type="match status" value="1"/>
</dbReference>
<feature type="transmembrane region" description="Helical" evidence="2">
    <location>
        <begin position="240"/>
        <end position="261"/>
    </location>
</feature>
<dbReference type="InterPro" id="IPR052763">
    <property type="entry name" value="DnaJ_C4"/>
</dbReference>
<feature type="compositionally biased region" description="Polar residues" evidence="1">
    <location>
        <begin position="212"/>
        <end position="223"/>
    </location>
</feature>
<dbReference type="PROSITE" id="PS50076">
    <property type="entry name" value="DNAJ_2"/>
    <property type="match status" value="1"/>
</dbReference>
<feature type="domain" description="J" evidence="3">
    <location>
        <begin position="2"/>
        <end position="66"/>
    </location>
</feature>
<dbReference type="PRINTS" id="PR00625">
    <property type="entry name" value="JDOMAIN"/>
</dbReference>
<dbReference type="PANTHER" id="PTHR44825">
    <property type="match status" value="1"/>
</dbReference>
<proteinExistence type="predicted"/>
<dbReference type="PROSITE" id="PS00636">
    <property type="entry name" value="DNAJ_1"/>
    <property type="match status" value="1"/>
</dbReference>
<dbReference type="InterPro" id="IPR001623">
    <property type="entry name" value="DnaJ_domain"/>
</dbReference>
<dbReference type="InterPro" id="IPR036869">
    <property type="entry name" value="J_dom_sf"/>
</dbReference>
<dbReference type="PANTHER" id="PTHR44825:SF1">
    <property type="entry name" value="DNAJ HOMOLOG SUBFAMILY C MEMBER 4"/>
    <property type="match status" value="1"/>
</dbReference>
<dbReference type="CDD" id="cd06257">
    <property type="entry name" value="DnaJ"/>
    <property type="match status" value="1"/>
</dbReference>
<dbReference type="AlphaFoldDB" id="A0A1G9TUP7"/>
<protein>
    <submittedName>
        <fullName evidence="4">DnaJ domain-containing protein</fullName>
    </submittedName>
</protein>
<keyword evidence="2" id="KW-0472">Membrane</keyword>
<dbReference type="SMART" id="SM00271">
    <property type="entry name" value="DnaJ"/>
    <property type="match status" value="1"/>
</dbReference>
<organism evidence="4 5">
    <name type="scientific">Haloarchaeobius iranensis</name>
    <dbReference type="NCBI Taxonomy" id="996166"/>
    <lineage>
        <taxon>Archaea</taxon>
        <taxon>Methanobacteriati</taxon>
        <taxon>Methanobacteriota</taxon>
        <taxon>Stenosarchaea group</taxon>
        <taxon>Halobacteria</taxon>
        <taxon>Halobacteriales</taxon>
        <taxon>Halorubellaceae</taxon>
        <taxon>Haloarchaeobius</taxon>
    </lineage>
</organism>
<reference evidence="4 5" key="1">
    <citation type="submission" date="2016-10" db="EMBL/GenBank/DDBJ databases">
        <authorList>
            <person name="de Groot N.N."/>
        </authorList>
    </citation>
    <scope>NUCLEOTIDE SEQUENCE [LARGE SCALE GENOMIC DNA]</scope>
    <source>
        <strain evidence="5">EB21,IBRC-M 10013,KCTC 4048</strain>
    </source>
</reference>
<accession>A0A1G9TUP7</accession>
<evidence type="ECO:0000313" key="4">
    <source>
        <dbReference type="EMBL" id="SDM51318.1"/>
    </source>
</evidence>
<evidence type="ECO:0000256" key="2">
    <source>
        <dbReference type="SAM" id="Phobius"/>
    </source>
</evidence>
<feature type="compositionally biased region" description="Low complexity" evidence="1">
    <location>
        <begin position="85"/>
        <end position="209"/>
    </location>
</feature>
<feature type="transmembrane region" description="Helical" evidence="2">
    <location>
        <begin position="424"/>
        <end position="447"/>
    </location>
</feature>
<dbReference type="STRING" id="996166.SAMN05192554_103139"/>
<evidence type="ECO:0000259" key="3">
    <source>
        <dbReference type="PROSITE" id="PS50076"/>
    </source>
</evidence>
<evidence type="ECO:0000313" key="5">
    <source>
        <dbReference type="Proteomes" id="UP000199370"/>
    </source>
</evidence>
<keyword evidence="2" id="KW-0812">Transmembrane</keyword>
<sequence length="455" mass="47237">MDFYELLEIDEDASQAEVKEAFRSKVREYHPDLNDDPDAPAQFNALKKAYETLNDSSERNAYDRLGHKDYVAKRIGGFPSGDIWGSGSSDSGESDSSTSRASGSATSSRTTSRSTGSTRSGRTRSSGSSGSSRSSGSSGSSRSSGSSGSSRSSGSSGSTGTSRSSASQSATSKASQRTSRGSSSSTGSTSSSRSAGGSTRSTSTNSGHSADGTRTSPATGTSTGGWTDNALFNWWNGLSLGWPLMLSAVLLYIAGLVQYGLAHESGLSTLADRLRAAGTDTAALQAALVESRHGLTQPATFIAEEGALVTEPPLPTRQWYGALAGLVGVTVLVFALNRAVRARRPYKWVTVNETVGVSLAVAIAAGAYGGLLLAGALVLPLVYLVIIRHTRMAQQFKPTYLYVVGVSAPLVGLVLDAAEAAPMLAVDLLVMLLPLLSVVVLLLSAFVRPKIAARL</sequence>
<dbReference type="Gene3D" id="1.10.287.110">
    <property type="entry name" value="DnaJ domain"/>
    <property type="match status" value="1"/>
</dbReference>
<gene>
    <name evidence="4" type="ORF">SAMN05192554_103139</name>
</gene>
<evidence type="ECO:0000256" key="1">
    <source>
        <dbReference type="SAM" id="MobiDB-lite"/>
    </source>
</evidence>
<feature type="region of interest" description="Disordered" evidence="1">
    <location>
        <begin position="76"/>
        <end position="223"/>
    </location>
</feature>
<keyword evidence="5" id="KW-1185">Reference proteome</keyword>
<dbReference type="InterPro" id="IPR018253">
    <property type="entry name" value="DnaJ_domain_CS"/>
</dbReference>
<keyword evidence="2" id="KW-1133">Transmembrane helix</keyword>